<dbReference type="PIRSF" id="PIRSF010631">
    <property type="entry name" value="A-rhamnsds"/>
    <property type="match status" value="1"/>
</dbReference>
<dbReference type="InterPro" id="IPR035396">
    <property type="entry name" value="Bac_rhamnosid6H"/>
</dbReference>
<feature type="domain" description="Bacterial alpha-L-rhamnosidase N-terminal" evidence="5">
    <location>
        <begin position="182"/>
        <end position="346"/>
    </location>
</feature>
<dbReference type="Gene3D" id="2.60.120.260">
    <property type="entry name" value="Galactose-binding domain-like"/>
    <property type="match status" value="2"/>
</dbReference>
<dbReference type="EMBL" id="SJPL01000002">
    <property type="protein sequence ID" value="TWT65775.1"/>
    <property type="molecule type" value="Genomic_DNA"/>
</dbReference>
<sequence length="1136" mass="127026">MCAQHCKAAWIVVCSTVWFVAEPPSDVQAIEPTHLRCEYRQDPLGIDQGSPRLSWKVQSHERNQSQSAYRILVASTKQNLVNDNGDLWDSGKVDSNQTLFVTYQGVPLESRQQCYWKVCVWDGDGHSQSWSRTARWSMGLLKESDWTANYISVRDASPVYKDTDRLHLPPAQQYRKEFRAEKRVVRATVYATALGIYELHFNGQPVSDAFFAPGWTDYRQRAYYNTYDVTDMLHAGDNAIGAWLADGWYSGYVGFGLLTGMGTEKTGRATYGKTPSLMAQLEIEYADGSRQVIATDPTWKVTQEGPIREADLLMGEYYDARFETPNWSSPGFDDGSWQPAVLAEDNGHPIATFYQRRNPTRPGQGVQNLGQDRDLGFQRPKLEAFPGVPVRITEQVRSQAIVDRGSGTFIIDLGQNFAGTIRLAVQGPSGQKIRIRYGEMLHPDGRLMTENLRKARATDFYVCRGNPNGETYQPRFTFHGFRYVELSDFPGTPDQDTVTGLVMHSDTPMVSSFECSDPMVNQLFSNVLWTQRSNFLDLPTDCPQRDERMGWTGDAQAYVATAAYNADIGAFYTKWLRELMESQRPSGVFPGYAPFPFQHGWDFGTAWADAGVICPWTIWQFYGDTRIIHECWDPMTKFMQWRMNTCVDDLGITHGNAWGDWLTQGGTTPLDYIDTIYLAISSKMMAEMATAIGRDAQHDRYKKQYLATKAAFQAKYLNDDGSVNVNTQTAQALALYADLIPENLREKTGQHLAKMLADNGNRMSTGFLGTRPLLPVLSASGQHDLATFLLQSRDFPSWGYEIVNGATTIWERWDSYTKEDAFGRHNAAMNSFSHYAFGAVCEWMFASLAGIQSDGPGFKHIIIRPGPPSRGSNAMREPIHWVKASYDSIRGPISSEWALTDNEFHLKVRIPANTTATVYLPTSDSDSITESGKPLDDRSDVSLIDKNSDVAVLSVPSGTYEFAAIPSVSSAATALATSEPKDFSVNPDNIKIAGARKIASWDFTNAQSTAQWTERSNLKLHQRDGKTIVAATGNDSQMAVRLAKPAEGKLVIQLRAMPDNGATSQFFWARPGQGFRGDLSSKRKLSKTDRVQDYIFAIPGDGPVSMIRFDPFANFDPYADVAEMTVESITLFQLPD</sequence>
<gene>
    <name evidence="8" type="ORF">Pan14r_53250</name>
</gene>
<dbReference type="Gene3D" id="1.50.10.10">
    <property type="match status" value="1"/>
</dbReference>
<evidence type="ECO:0000256" key="1">
    <source>
        <dbReference type="ARBA" id="ARBA00001445"/>
    </source>
</evidence>
<evidence type="ECO:0000256" key="3">
    <source>
        <dbReference type="ARBA" id="ARBA00022801"/>
    </source>
</evidence>
<protein>
    <recommendedName>
        <fullName evidence="2">alpha-L-rhamnosidase</fullName>
        <ecNumber evidence="2">3.2.1.40</ecNumber>
    </recommendedName>
</protein>
<dbReference type="Pfam" id="PF05592">
    <property type="entry name" value="Bac_rhamnosid"/>
    <property type="match status" value="1"/>
</dbReference>
<name>A0A5C5XUR5_9PLAN</name>
<dbReference type="OrthoDB" id="9761045at2"/>
<dbReference type="InterPro" id="IPR013737">
    <property type="entry name" value="Bac_rhamnosid_N"/>
</dbReference>
<dbReference type="InterPro" id="IPR008928">
    <property type="entry name" value="6-hairpin_glycosidase_sf"/>
</dbReference>
<dbReference type="Pfam" id="PF17389">
    <property type="entry name" value="Bac_rhamnosid6H"/>
    <property type="match status" value="1"/>
</dbReference>
<dbReference type="EC" id="3.2.1.40" evidence="2"/>
<proteinExistence type="predicted"/>
<dbReference type="GO" id="GO:0030596">
    <property type="term" value="F:alpha-L-rhamnosidase activity"/>
    <property type="evidence" value="ECO:0007669"/>
    <property type="project" value="UniProtKB-EC"/>
</dbReference>
<dbReference type="Proteomes" id="UP000317238">
    <property type="component" value="Unassembled WGS sequence"/>
</dbReference>
<reference evidence="8 9" key="1">
    <citation type="submission" date="2019-02" db="EMBL/GenBank/DDBJ databases">
        <title>Deep-cultivation of Planctomycetes and their phenomic and genomic characterization uncovers novel biology.</title>
        <authorList>
            <person name="Wiegand S."/>
            <person name="Jogler M."/>
            <person name="Boedeker C."/>
            <person name="Pinto D."/>
            <person name="Vollmers J."/>
            <person name="Rivas-Marin E."/>
            <person name="Kohn T."/>
            <person name="Peeters S.H."/>
            <person name="Heuer A."/>
            <person name="Rast P."/>
            <person name="Oberbeckmann S."/>
            <person name="Bunk B."/>
            <person name="Jeske O."/>
            <person name="Meyerdierks A."/>
            <person name="Storesund J.E."/>
            <person name="Kallscheuer N."/>
            <person name="Luecker S."/>
            <person name="Lage O.M."/>
            <person name="Pohl T."/>
            <person name="Merkel B.J."/>
            <person name="Hornburger P."/>
            <person name="Mueller R.-W."/>
            <person name="Bruemmer F."/>
            <person name="Labrenz M."/>
            <person name="Spormann A.M."/>
            <person name="Op Den Camp H."/>
            <person name="Overmann J."/>
            <person name="Amann R."/>
            <person name="Jetten M.S.M."/>
            <person name="Mascher T."/>
            <person name="Medema M.H."/>
            <person name="Devos D.P."/>
            <person name="Kaster A.-K."/>
            <person name="Ovreas L."/>
            <person name="Rohde M."/>
            <person name="Galperin M.Y."/>
            <person name="Jogler C."/>
        </authorList>
    </citation>
    <scope>NUCLEOTIDE SEQUENCE [LARGE SCALE GENOMIC DNA]</scope>
    <source>
        <strain evidence="8 9">Pan14r</strain>
    </source>
</reference>
<evidence type="ECO:0000313" key="9">
    <source>
        <dbReference type="Proteomes" id="UP000317238"/>
    </source>
</evidence>
<comment type="caution">
    <text evidence="8">The sequence shown here is derived from an EMBL/GenBank/DDBJ whole genome shotgun (WGS) entry which is preliminary data.</text>
</comment>
<dbReference type="InterPro" id="IPR035398">
    <property type="entry name" value="Bac_rhamnosid_C"/>
</dbReference>
<accession>A0A5C5XUR5</accession>
<dbReference type="Pfam" id="PF17390">
    <property type="entry name" value="Bac_rhamnosid_C"/>
    <property type="match status" value="1"/>
</dbReference>
<dbReference type="GO" id="GO:0005975">
    <property type="term" value="P:carbohydrate metabolic process"/>
    <property type="evidence" value="ECO:0007669"/>
    <property type="project" value="InterPro"/>
</dbReference>
<dbReference type="AlphaFoldDB" id="A0A5C5XUR5"/>
<feature type="domain" description="Alpha-L-rhamnosidase concanavalin-like" evidence="4">
    <location>
        <begin position="405"/>
        <end position="504"/>
    </location>
</feature>
<feature type="domain" description="Alpha-L-rhamnosidase six-hairpin glycosidase" evidence="6">
    <location>
        <begin position="509"/>
        <end position="847"/>
    </location>
</feature>
<dbReference type="InterPro" id="IPR012341">
    <property type="entry name" value="6hp_glycosidase-like_sf"/>
</dbReference>
<keyword evidence="9" id="KW-1185">Reference proteome</keyword>
<dbReference type="InterPro" id="IPR016007">
    <property type="entry name" value="Alpha_rhamnosid"/>
</dbReference>
<dbReference type="PANTHER" id="PTHR33307">
    <property type="entry name" value="ALPHA-RHAMNOSIDASE (EUROFUNG)"/>
    <property type="match status" value="1"/>
</dbReference>
<organism evidence="8 9">
    <name type="scientific">Crateriforma conspicua</name>
    <dbReference type="NCBI Taxonomy" id="2527996"/>
    <lineage>
        <taxon>Bacteria</taxon>
        <taxon>Pseudomonadati</taxon>
        <taxon>Planctomycetota</taxon>
        <taxon>Planctomycetia</taxon>
        <taxon>Planctomycetales</taxon>
        <taxon>Planctomycetaceae</taxon>
        <taxon>Crateriforma</taxon>
    </lineage>
</organism>
<dbReference type="Pfam" id="PF08531">
    <property type="entry name" value="Bac_rhamnosid_N"/>
    <property type="match status" value="1"/>
</dbReference>
<dbReference type="SUPFAM" id="SSF48208">
    <property type="entry name" value="Six-hairpin glycosidases"/>
    <property type="match status" value="1"/>
</dbReference>
<dbReference type="PANTHER" id="PTHR33307:SF6">
    <property type="entry name" value="ALPHA-RHAMNOSIDASE (EUROFUNG)-RELATED"/>
    <property type="match status" value="1"/>
</dbReference>
<evidence type="ECO:0000259" key="6">
    <source>
        <dbReference type="Pfam" id="PF17389"/>
    </source>
</evidence>
<dbReference type="Pfam" id="PF25788">
    <property type="entry name" value="Ig_Rha78A_N"/>
    <property type="match status" value="1"/>
</dbReference>
<comment type="catalytic activity">
    <reaction evidence="1">
        <text>Hydrolysis of terminal non-reducing alpha-L-rhamnose residues in alpha-L-rhamnosides.</text>
        <dbReference type="EC" id="3.2.1.40"/>
    </reaction>
</comment>
<evidence type="ECO:0000259" key="5">
    <source>
        <dbReference type="Pfam" id="PF08531"/>
    </source>
</evidence>
<keyword evidence="3" id="KW-0378">Hydrolase</keyword>
<feature type="domain" description="Alpha-L-rhamnosidase C-terminal" evidence="7">
    <location>
        <begin position="850"/>
        <end position="932"/>
    </location>
</feature>
<dbReference type="InterPro" id="IPR008902">
    <property type="entry name" value="Rhamnosid_concanavalin"/>
</dbReference>
<evidence type="ECO:0000259" key="7">
    <source>
        <dbReference type="Pfam" id="PF17390"/>
    </source>
</evidence>
<evidence type="ECO:0000259" key="4">
    <source>
        <dbReference type="Pfam" id="PF05592"/>
    </source>
</evidence>
<dbReference type="Gene3D" id="2.60.420.10">
    <property type="entry name" value="Maltose phosphorylase, domain 3"/>
    <property type="match status" value="1"/>
</dbReference>
<evidence type="ECO:0000313" key="8">
    <source>
        <dbReference type="EMBL" id="TWT65775.1"/>
    </source>
</evidence>
<dbReference type="Gene3D" id="2.60.40.10">
    <property type="entry name" value="Immunoglobulins"/>
    <property type="match status" value="1"/>
</dbReference>
<dbReference type="RefSeq" id="WP_146441000.1">
    <property type="nucleotide sequence ID" value="NZ_SJPL01000002.1"/>
</dbReference>
<dbReference type="InterPro" id="IPR013783">
    <property type="entry name" value="Ig-like_fold"/>
</dbReference>
<evidence type="ECO:0000256" key="2">
    <source>
        <dbReference type="ARBA" id="ARBA00012652"/>
    </source>
</evidence>